<dbReference type="Proteomes" id="UP000838763">
    <property type="component" value="Unassembled WGS sequence"/>
</dbReference>
<keyword evidence="2" id="KW-1185">Reference proteome</keyword>
<organism evidence="1 2">
    <name type="scientific">Parascedosporium putredinis</name>
    <dbReference type="NCBI Taxonomy" id="1442378"/>
    <lineage>
        <taxon>Eukaryota</taxon>
        <taxon>Fungi</taxon>
        <taxon>Dikarya</taxon>
        <taxon>Ascomycota</taxon>
        <taxon>Pezizomycotina</taxon>
        <taxon>Sordariomycetes</taxon>
        <taxon>Hypocreomycetidae</taxon>
        <taxon>Microascales</taxon>
        <taxon>Microascaceae</taxon>
        <taxon>Parascedosporium</taxon>
    </lineage>
</organism>
<comment type="caution">
    <text evidence="1">The sequence shown here is derived from an EMBL/GenBank/DDBJ whole genome shotgun (WGS) entry which is preliminary data.</text>
</comment>
<dbReference type="EMBL" id="CALLCH030000012">
    <property type="protein sequence ID" value="CAI4214752.1"/>
    <property type="molecule type" value="Genomic_DNA"/>
</dbReference>
<proteinExistence type="predicted"/>
<dbReference type="AlphaFoldDB" id="A0A9P1H3N2"/>
<accession>A0A9P1H3N2</accession>
<sequence length="110" mass="11966">MTIANIRMVQTIGKRNYDRNVAYMPDVISQRIFEAAEEWKIGCPGARAGSGDFQTVARRVVTPLPFFGASRVRQDAIKACPSKIKVAVGSKGLFPSPVPLTASFSKATLH</sequence>
<reference evidence="1" key="1">
    <citation type="submission" date="2022-11" db="EMBL/GenBank/DDBJ databases">
        <authorList>
            <person name="Scott C."/>
            <person name="Bruce N."/>
        </authorList>
    </citation>
    <scope>NUCLEOTIDE SEQUENCE</scope>
</reference>
<evidence type="ECO:0000313" key="2">
    <source>
        <dbReference type="Proteomes" id="UP000838763"/>
    </source>
</evidence>
<gene>
    <name evidence="1" type="ORF">PPNO1_LOCUS4482</name>
</gene>
<name>A0A9P1H3N2_9PEZI</name>
<evidence type="ECO:0000313" key="1">
    <source>
        <dbReference type="EMBL" id="CAI4214752.1"/>
    </source>
</evidence>
<protein>
    <submittedName>
        <fullName evidence="1">Uncharacterized protein</fullName>
    </submittedName>
</protein>